<name>X1AZK6_9ZZZZ</name>
<reference evidence="2" key="1">
    <citation type="journal article" date="2014" name="Front. Microbiol.">
        <title>High frequency of phylogenetically diverse reductive dehalogenase-homologous genes in deep subseafloor sedimentary metagenomes.</title>
        <authorList>
            <person name="Kawai M."/>
            <person name="Futagami T."/>
            <person name="Toyoda A."/>
            <person name="Takaki Y."/>
            <person name="Nishi S."/>
            <person name="Hori S."/>
            <person name="Arai W."/>
            <person name="Tsubouchi T."/>
            <person name="Morono Y."/>
            <person name="Uchiyama I."/>
            <person name="Ito T."/>
            <person name="Fujiyama A."/>
            <person name="Inagaki F."/>
            <person name="Takami H."/>
        </authorList>
    </citation>
    <scope>NUCLEOTIDE SEQUENCE</scope>
    <source>
        <strain evidence="2">Expedition CK06-06</strain>
    </source>
</reference>
<comment type="caution">
    <text evidence="2">The sequence shown here is derived from an EMBL/GenBank/DDBJ whole genome shotgun (WGS) entry which is preliminary data.</text>
</comment>
<keyword evidence="1" id="KW-0812">Transmembrane</keyword>
<evidence type="ECO:0000313" key="2">
    <source>
        <dbReference type="EMBL" id="GAG88754.1"/>
    </source>
</evidence>
<sequence>MDNGFWHKVIEKGRVAEWIIAGGGIALCILGGLNGFLDSQAIGSIILAMVAAVFGVESISSR</sequence>
<keyword evidence="1" id="KW-0472">Membrane</keyword>
<dbReference type="EMBL" id="BART01010425">
    <property type="protein sequence ID" value="GAG88754.1"/>
    <property type="molecule type" value="Genomic_DNA"/>
</dbReference>
<gene>
    <name evidence="2" type="ORF">S01H4_22673</name>
</gene>
<proteinExistence type="predicted"/>
<evidence type="ECO:0000256" key="1">
    <source>
        <dbReference type="SAM" id="Phobius"/>
    </source>
</evidence>
<accession>X1AZK6</accession>
<organism evidence="2">
    <name type="scientific">marine sediment metagenome</name>
    <dbReference type="NCBI Taxonomy" id="412755"/>
    <lineage>
        <taxon>unclassified sequences</taxon>
        <taxon>metagenomes</taxon>
        <taxon>ecological metagenomes</taxon>
    </lineage>
</organism>
<protein>
    <submittedName>
        <fullName evidence="2">Uncharacterized protein</fullName>
    </submittedName>
</protein>
<feature type="transmembrane region" description="Helical" evidence="1">
    <location>
        <begin position="15"/>
        <end position="35"/>
    </location>
</feature>
<dbReference type="AlphaFoldDB" id="X1AZK6"/>
<feature type="transmembrane region" description="Helical" evidence="1">
    <location>
        <begin position="41"/>
        <end position="59"/>
    </location>
</feature>
<keyword evidence="1" id="KW-1133">Transmembrane helix</keyword>